<dbReference type="GO" id="GO:0016020">
    <property type="term" value="C:membrane"/>
    <property type="evidence" value="ECO:0007669"/>
    <property type="project" value="UniProtKB-SubCell"/>
</dbReference>
<evidence type="ECO:0000313" key="19">
    <source>
        <dbReference type="EMBL" id="GFS25221.1"/>
    </source>
</evidence>
<dbReference type="GO" id="GO:0004252">
    <property type="term" value="F:serine-type endopeptidase activity"/>
    <property type="evidence" value="ECO:0007669"/>
    <property type="project" value="UniProtKB-UniRule"/>
</dbReference>
<evidence type="ECO:0000256" key="2">
    <source>
        <dbReference type="ARBA" id="ARBA00004370"/>
    </source>
</evidence>
<evidence type="ECO:0000256" key="4">
    <source>
        <dbReference type="ARBA" id="ARBA00022670"/>
    </source>
</evidence>
<proteinExistence type="inferred from homology"/>
<feature type="region of interest" description="Disordered" evidence="16">
    <location>
        <begin position="192"/>
        <end position="215"/>
    </location>
</feature>
<evidence type="ECO:0000256" key="1">
    <source>
        <dbReference type="ARBA" id="ARBA00001913"/>
    </source>
</evidence>
<dbReference type="AlphaFoldDB" id="A0AAV4JXD6"/>
<feature type="active site" description="Charge relay system" evidence="14 15">
    <location>
        <position position="398"/>
    </location>
</feature>
<dbReference type="PANTHER" id="PTHR42884">
    <property type="entry name" value="PROPROTEIN CONVERTASE SUBTILISIN/KEXIN-RELATED"/>
    <property type="match status" value="1"/>
</dbReference>
<gene>
    <name evidence="19" type="ORF">ElyMa_003435900</name>
</gene>
<dbReference type="FunFam" id="2.60.120.260:FF:000006">
    <property type="entry name" value="Proprotein convertase subtilisin/kexin type 5"/>
    <property type="match status" value="1"/>
</dbReference>
<evidence type="ECO:0000256" key="14">
    <source>
        <dbReference type="PIRSR" id="PIRSR615500-1"/>
    </source>
</evidence>
<dbReference type="PROSITE" id="PS51892">
    <property type="entry name" value="SUBTILASE"/>
    <property type="match status" value="1"/>
</dbReference>
<comment type="caution">
    <text evidence="19">The sequence shown here is derived from an EMBL/GenBank/DDBJ whole genome shotgun (WGS) entry which is preliminary data.</text>
</comment>
<evidence type="ECO:0000256" key="10">
    <source>
        <dbReference type="ARBA" id="ARBA00023136"/>
    </source>
</evidence>
<evidence type="ECO:0000313" key="20">
    <source>
        <dbReference type="Proteomes" id="UP000762676"/>
    </source>
</evidence>
<dbReference type="Gene3D" id="2.60.120.260">
    <property type="entry name" value="Galactose-binding domain-like"/>
    <property type="match status" value="1"/>
</dbReference>
<dbReference type="InterPro" id="IPR008979">
    <property type="entry name" value="Galactose-bd-like_sf"/>
</dbReference>
<keyword evidence="5" id="KW-0165">Cleavage on pair of basic residues</keyword>
<keyword evidence="6 17" id="KW-0732">Signal</keyword>
<evidence type="ECO:0000256" key="11">
    <source>
        <dbReference type="ARBA" id="ARBA00023145"/>
    </source>
</evidence>
<keyword evidence="8 15" id="KW-0720">Serine protease</keyword>
<dbReference type="PROSITE" id="PS00138">
    <property type="entry name" value="SUBTILASE_SER"/>
    <property type="match status" value="1"/>
</dbReference>
<dbReference type="GO" id="GO:0008104">
    <property type="term" value="P:intracellular protein localization"/>
    <property type="evidence" value="ECO:0007669"/>
    <property type="project" value="UniProtKB-ARBA"/>
</dbReference>
<keyword evidence="7 15" id="KW-0378">Hydrolase</keyword>
<dbReference type="InterPro" id="IPR015500">
    <property type="entry name" value="Peptidase_S8_subtilisin-rel"/>
</dbReference>
<dbReference type="FunFam" id="3.40.50.200:FF:000001">
    <property type="entry name" value="Furin 2, isoform B"/>
    <property type="match status" value="1"/>
</dbReference>
<keyword evidence="11" id="KW-0865">Zymogen</keyword>
<evidence type="ECO:0000256" key="9">
    <source>
        <dbReference type="ARBA" id="ARBA00022837"/>
    </source>
</evidence>
<dbReference type="PROSITE" id="PS51829">
    <property type="entry name" value="P_HOMO_B"/>
    <property type="match status" value="1"/>
</dbReference>
<keyword evidence="13" id="KW-0325">Glycoprotein</keyword>
<accession>A0AAV4JXD6</accession>
<dbReference type="InterPro" id="IPR032815">
    <property type="entry name" value="S8_pro-domain"/>
</dbReference>
<evidence type="ECO:0000256" key="6">
    <source>
        <dbReference type="ARBA" id="ARBA00022729"/>
    </source>
</evidence>
<dbReference type="GO" id="GO:0043005">
    <property type="term" value="C:neuron projection"/>
    <property type="evidence" value="ECO:0007669"/>
    <property type="project" value="TreeGrafter"/>
</dbReference>
<evidence type="ECO:0000256" key="13">
    <source>
        <dbReference type="ARBA" id="ARBA00023180"/>
    </source>
</evidence>
<evidence type="ECO:0000256" key="15">
    <source>
        <dbReference type="PROSITE-ProRule" id="PRU01240"/>
    </source>
</evidence>
<dbReference type="FunFam" id="3.30.70.850:FF:000001">
    <property type="entry name" value="Proprotein convertase subtilisin/kexin type 5"/>
    <property type="match status" value="1"/>
</dbReference>
<feature type="active site" description="Charge relay system" evidence="14 15">
    <location>
        <position position="224"/>
    </location>
</feature>
<dbReference type="EMBL" id="BMAT01007050">
    <property type="protein sequence ID" value="GFS25221.1"/>
    <property type="molecule type" value="Genomic_DNA"/>
</dbReference>
<dbReference type="InterPro" id="IPR002884">
    <property type="entry name" value="P_dom"/>
</dbReference>
<keyword evidence="10" id="KW-0472">Membrane</keyword>
<sequence>MRQLTAAAVVLLAIVLSEYGVHSKHFVNEWAAEIRGGRSVAEAVAEHHGYIVVDELRGLPDHYILKRSDVPHRSKRSAHHHTRRLEDDTRVSFVEQQHEKVRVKRGYLPINARDTSTERWSRDVAREIVKKDARLDDPSFNHEWYINPGETNKRDFELAADLRVKEVWKKGITGKNVVLTILDDGVEKNNTDIAPNYDPNASYDINDNDTDPHPRYDPTNENKHGTRCAGEIVMVANNQICGVGVAFDSKVGGIRLLDGRVTDSTEAFSLSYNRQHIDIYSASWGPNDDGKTTEQPGKLVQKALKMGVEKGRGGKGSIFAWASGNGGRVGDNCNSDGYTSSIYTLSVSSATQYGNSPWYAERCSSSMAATYSSGAMNEGKVVTVDLHNTCTEQHSGTSAAAPLAAGIVALLLEANPELTWRDVQHITVHTARMEPLKSDQGWYRNAAGYCVNLAFGFGLMDALAMVEMADPATWVSVGEQHVCNVELKDKSNMPRNLTSGNFIEVEFTTDGCHGQASEINFLEHIEVILSLSYERRGVIYAEIESPSGTITSLMQERHYDASRKGFKDFPLMSVHTWGEDPVGTWKFRVADKSSNSYSGELENVKLVLYGTKEKSDYRQRHPKNCQEVNTKVDPTRSPTPVSITPLWVY</sequence>
<keyword evidence="12" id="KW-1015">Disulfide bond</keyword>
<dbReference type="GO" id="GO:0005615">
    <property type="term" value="C:extracellular space"/>
    <property type="evidence" value="ECO:0007669"/>
    <property type="project" value="TreeGrafter"/>
</dbReference>
<feature type="domain" description="P/Homo B" evidence="18">
    <location>
        <begin position="476"/>
        <end position="614"/>
    </location>
</feature>
<protein>
    <submittedName>
        <fullName evidence="19">Prohormone convertase 1</fullName>
    </submittedName>
</protein>
<evidence type="ECO:0000256" key="5">
    <source>
        <dbReference type="ARBA" id="ARBA00022685"/>
    </source>
</evidence>
<dbReference type="Pfam" id="PF01483">
    <property type="entry name" value="P_proprotein"/>
    <property type="match status" value="1"/>
</dbReference>
<evidence type="ECO:0000256" key="7">
    <source>
        <dbReference type="ARBA" id="ARBA00022801"/>
    </source>
</evidence>
<dbReference type="GO" id="GO:0005737">
    <property type="term" value="C:cytoplasm"/>
    <property type="evidence" value="ECO:0007669"/>
    <property type="project" value="UniProtKB-ARBA"/>
</dbReference>
<evidence type="ECO:0000256" key="17">
    <source>
        <dbReference type="SAM" id="SignalP"/>
    </source>
</evidence>
<dbReference type="Gene3D" id="3.30.70.850">
    <property type="entry name" value="Peptidase S8, pro-domain"/>
    <property type="match status" value="1"/>
</dbReference>
<keyword evidence="4 15" id="KW-0645">Protease</keyword>
<keyword evidence="9" id="KW-0106">Calcium</keyword>
<dbReference type="PRINTS" id="PR00723">
    <property type="entry name" value="SUBTILISIN"/>
</dbReference>
<dbReference type="InterPro" id="IPR034182">
    <property type="entry name" value="Kexin/furin"/>
</dbReference>
<dbReference type="PANTHER" id="PTHR42884:SF14">
    <property type="entry name" value="NEUROENDOCRINE CONVERTASE 1"/>
    <property type="match status" value="1"/>
</dbReference>
<dbReference type="CDD" id="cd04059">
    <property type="entry name" value="Peptidases_S8_Protein_convertases_Kexins_Furin-like"/>
    <property type="match status" value="1"/>
</dbReference>
<dbReference type="SUPFAM" id="SSF52743">
    <property type="entry name" value="Subtilisin-like"/>
    <property type="match status" value="1"/>
</dbReference>
<evidence type="ECO:0000259" key="18">
    <source>
        <dbReference type="PROSITE" id="PS51829"/>
    </source>
</evidence>
<evidence type="ECO:0000256" key="3">
    <source>
        <dbReference type="ARBA" id="ARBA00005325"/>
    </source>
</evidence>
<dbReference type="InterPro" id="IPR038466">
    <property type="entry name" value="S8_pro-domain_sf"/>
</dbReference>
<dbReference type="Proteomes" id="UP000762676">
    <property type="component" value="Unassembled WGS sequence"/>
</dbReference>
<feature type="active site" description="Charge relay system" evidence="14 15">
    <location>
        <position position="183"/>
    </location>
</feature>
<dbReference type="InterPro" id="IPR023828">
    <property type="entry name" value="Peptidase_S8_Ser-AS"/>
</dbReference>
<evidence type="ECO:0000256" key="8">
    <source>
        <dbReference type="ARBA" id="ARBA00022825"/>
    </source>
</evidence>
<dbReference type="GO" id="GO:0008038">
    <property type="term" value="P:neuron recognition"/>
    <property type="evidence" value="ECO:0007669"/>
    <property type="project" value="UniProtKB-ARBA"/>
</dbReference>
<dbReference type="GO" id="GO:0012505">
    <property type="term" value="C:endomembrane system"/>
    <property type="evidence" value="ECO:0007669"/>
    <property type="project" value="UniProtKB-ARBA"/>
</dbReference>
<name>A0AAV4JXD6_9GAST</name>
<dbReference type="SUPFAM" id="SSF54897">
    <property type="entry name" value="Protease propeptides/inhibitors"/>
    <property type="match status" value="1"/>
</dbReference>
<feature type="signal peptide" evidence="17">
    <location>
        <begin position="1"/>
        <end position="23"/>
    </location>
</feature>
<comment type="similarity">
    <text evidence="3">Belongs to the peptidase S8 family. Furin subfamily.</text>
</comment>
<dbReference type="SUPFAM" id="SSF49785">
    <property type="entry name" value="Galactose-binding domain-like"/>
    <property type="match status" value="1"/>
</dbReference>
<dbReference type="InterPro" id="IPR000209">
    <property type="entry name" value="Peptidase_S8/S53_dom"/>
</dbReference>
<reference evidence="19 20" key="1">
    <citation type="journal article" date="2021" name="Elife">
        <title>Chloroplast acquisition without the gene transfer in kleptoplastic sea slugs, Plakobranchus ocellatus.</title>
        <authorList>
            <person name="Maeda T."/>
            <person name="Takahashi S."/>
            <person name="Yoshida T."/>
            <person name="Shimamura S."/>
            <person name="Takaki Y."/>
            <person name="Nagai Y."/>
            <person name="Toyoda A."/>
            <person name="Suzuki Y."/>
            <person name="Arimoto A."/>
            <person name="Ishii H."/>
            <person name="Satoh N."/>
            <person name="Nishiyama T."/>
            <person name="Hasebe M."/>
            <person name="Maruyama T."/>
            <person name="Minagawa J."/>
            <person name="Obokata J."/>
            <person name="Shigenobu S."/>
        </authorList>
    </citation>
    <scope>NUCLEOTIDE SEQUENCE [LARGE SCALE GENOMIC DNA]</scope>
</reference>
<keyword evidence="20" id="KW-1185">Reference proteome</keyword>
<dbReference type="Pfam" id="PF00082">
    <property type="entry name" value="Peptidase_S8"/>
    <property type="match status" value="1"/>
</dbReference>
<comment type="cofactor">
    <cofactor evidence="1">
        <name>Ca(2+)</name>
        <dbReference type="ChEBI" id="CHEBI:29108"/>
    </cofactor>
</comment>
<feature type="chain" id="PRO_5043382996" evidence="17">
    <location>
        <begin position="24"/>
        <end position="649"/>
    </location>
</feature>
<organism evidence="19 20">
    <name type="scientific">Elysia marginata</name>
    <dbReference type="NCBI Taxonomy" id="1093978"/>
    <lineage>
        <taxon>Eukaryota</taxon>
        <taxon>Metazoa</taxon>
        <taxon>Spiralia</taxon>
        <taxon>Lophotrochozoa</taxon>
        <taxon>Mollusca</taxon>
        <taxon>Gastropoda</taxon>
        <taxon>Heterobranchia</taxon>
        <taxon>Euthyneura</taxon>
        <taxon>Panpulmonata</taxon>
        <taxon>Sacoglossa</taxon>
        <taxon>Placobranchoidea</taxon>
        <taxon>Plakobranchidae</taxon>
        <taxon>Elysia</taxon>
    </lineage>
</organism>
<dbReference type="InterPro" id="IPR036852">
    <property type="entry name" value="Peptidase_S8/S53_dom_sf"/>
</dbReference>
<dbReference type="GO" id="GO:0016486">
    <property type="term" value="P:peptide hormone processing"/>
    <property type="evidence" value="ECO:0007669"/>
    <property type="project" value="TreeGrafter"/>
</dbReference>
<dbReference type="Gene3D" id="3.40.50.200">
    <property type="entry name" value="Peptidase S8/S53 domain"/>
    <property type="match status" value="1"/>
</dbReference>
<evidence type="ECO:0000256" key="12">
    <source>
        <dbReference type="ARBA" id="ARBA00023157"/>
    </source>
</evidence>
<dbReference type="InterPro" id="IPR022398">
    <property type="entry name" value="Peptidase_S8_His-AS"/>
</dbReference>
<evidence type="ECO:0000256" key="16">
    <source>
        <dbReference type="SAM" id="MobiDB-lite"/>
    </source>
</evidence>
<dbReference type="PROSITE" id="PS00137">
    <property type="entry name" value="SUBTILASE_HIS"/>
    <property type="match status" value="1"/>
</dbReference>
<comment type="subcellular location">
    <subcellularLocation>
        <location evidence="2">Membrane</location>
    </subcellularLocation>
</comment>
<dbReference type="Pfam" id="PF16470">
    <property type="entry name" value="S8_pro-domain"/>
    <property type="match status" value="1"/>
</dbReference>